<dbReference type="EC" id="2.3.1.18" evidence="4"/>
<dbReference type="NCBIfam" id="NF005293">
    <property type="entry name" value="PRK06816.1"/>
    <property type="match status" value="1"/>
</dbReference>
<proteinExistence type="predicted"/>
<dbReference type="PANTHER" id="PTHR34069:SF2">
    <property type="entry name" value="BETA-KETOACYL-[ACYL-CARRIER-PROTEIN] SYNTHASE III"/>
    <property type="match status" value="1"/>
</dbReference>
<feature type="domain" description="Beta-ketoacyl-[acyl-carrier-protein] synthase III C-terminal" evidence="3">
    <location>
        <begin position="284"/>
        <end position="360"/>
    </location>
</feature>
<sequence>MLSHSVFITSSACVLPNAPVDNSQIEKVLGLINNKASKTKRIVLRNNGIKLRHYVLNSKSGKPSHTNAQLSAKAIKQLFNTADALNHIDLICTGTTIADQLAPGHAVMVHGELGSPPCEVASLSGICISGLMALKYGFLALKNDDSQMAVITGSEVVSPLLHAHNFSNHSAIDAETLDKHPELGFNEDFLRWMLSDGAGALCLETQPRAGQLNLRIEWIKTYSYANEIDTCMYLGAKKIENGGLLGWMHYQPNAFTLKQDVKLLNYSIIEFAINQTIDKIIACTGIQASDIDYFLPHASSMYFMPKIKQALEAKNFAIPMEKWFTNLATKGNTGAASIFIMLDEFIKTKSLKPGNKILCFVPESGRFSSGFMLLTVV</sequence>
<evidence type="ECO:0000256" key="1">
    <source>
        <dbReference type="ARBA" id="ARBA00022679"/>
    </source>
</evidence>
<keyword evidence="1 4" id="KW-0808">Transferase</keyword>
<accession>A0A0P0UT74</accession>
<dbReference type="GO" id="GO:0008870">
    <property type="term" value="F:galactoside O-acetyltransferase activity"/>
    <property type="evidence" value="ECO:0007669"/>
    <property type="project" value="UniProtKB-EC"/>
</dbReference>
<dbReference type="GO" id="GO:0044550">
    <property type="term" value="P:secondary metabolite biosynthetic process"/>
    <property type="evidence" value="ECO:0007669"/>
    <property type="project" value="TreeGrafter"/>
</dbReference>
<dbReference type="RefSeq" id="WP_066045449.1">
    <property type="nucleotide sequence ID" value="NZ_AP013042.1"/>
</dbReference>
<dbReference type="PANTHER" id="PTHR34069">
    <property type="entry name" value="3-OXOACYL-[ACYL-CARRIER-PROTEIN] SYNTHASE 3"/>
    <property type="match status" value="1"/>
</dbReference>
<dbReference type="EMBL" id="AP013042">
    <property type="protein sequence ID" value="BAS68338.1"/>
    <property type="molecule type" value="Genomic_DNA"/>
</dbReference>
<organism evidence="4 5">
    <name type="scientific">endosymbiont of Bathymodiolus septemdierum str. Myojin knoll</name>
    <dbReference type="NCBI Taxonomy" id="1303921"/>
    <lineage>
        <taxon>Bacteria</taxon>
        <taxon>Pseudomonadati</taxon>
        <taxon>Pseudomonadota</taxon>
        <taxon>Gammaproteobacteria</taxon>
        <taxon>sulfur-oxidizing symbionts</taxon>
    </lineage>
</organism>
<dbReference type="CDD" id="cd00827">
    <property type="entry name" value="init_cond_enzymes"/>
    <property type="match status" value="1"/>
</dbReference>
<dbReference type="Pfam" id="PF08541">
    <property type="entry name" value="ACP_syn_III_C"/>
    <property type="match status" value="1"/>
</dbReference>
<reference evidence="4 5" key="2">
    <citation type="journal article" date="2016" name="ISME J.">
        <title>Heterogeneous composition of key metabolic gene clusters in a vent mussel symbiont population.</title>
        <authorList>
            <person name="Ikuta T."/>
            <person name="Takaki Y."/>
            <person name="Nagai Y."/>
            <person name="Shimamura S."/>
            <person name="Tsuda M."/>
            <person name="Kawagucci S."/>
            <person name="Aoki Y."/>
            <person name="Inoue K."/>
            <person name="Teruya M."/>
            <person name="Satou K."/>
            <person name="Teruya K."/>
            <person name="Shimoji M."/>
            <person name="Tamotsu H."/>
            <person name="Hirano T."/>
            <person name="Maruyama T."/>
            <person name="Yoshida T."/>
        </authorList>
    </citation>
    <scope>NUCLEOTIDE SEQUENCE [LARGE SCALE GENOMIC DNA]</scope>
    <source>
        <strain evidence="4 5">Myojin Knoll</strain>
    </source>
</reference>
<dbReference type="Proteomes" id="UP000067399">
    <property type="component" value="Chromosome"/>
</dbReference>
<keyword evidence="2 4" id="KW-0012">Acyltransferase</keyword>
<reference evidence="4 5" key="1">
    <citation type="journal article" date="2000" name="Mar. Ecol. Prog. Ser.">
        <title>Phylogenetic characterization of endosymbionts in three hydrothermal vent mussels: influence on host distributions.</title>
        <authorList>
            <person name="Fujiwara Y."/>
            <person name="Takai K."/>
            <person name="Uematsu K."/>
            <person name="Tsuchida S."/>
            <person name="Hunt J.C."/>
            <person name="Hashimoto J."/>
        </authorList>
    </citation>
    <scope>NUCLEOTIDE SEQUENCE [LARGE SCALE GENOMIC DNA]</scope>
    <source>
        <strain evidence="4 5">Myojin Knoll</strain>
    </source>
</reference>
<dbReference type="STRING" id="1303921.BSEPE_1355"/>
<dbReference type="InterPro" id="IPR013747">
    <property type="entry name" value="ACP_syn_III_C"/>
</dbReference>
<protein>
    <submittedName>
        <fullName evidence="4">3-oxoacyl-[acyl-carrier-protein] synthase III</fullName>
        <ecNumber evidence="4">2.3.1.18</ecNumber>
    </submittedName>
</protein>
<evidence type="ECO:0000256" key="2">
    <source>
        <dbReference type="ARBA" id="ARBA00023315"/>
    </source>
</evidence>
<gene>
    <name evidence="4" type="ORF">BSEPE_1355</name>
</gene>
<keyword evidence="5" id="KW-1185">Reference proteome</keyword>
<dbReference type="InterPro" id="IPR016039">
    <property type="entry name" value="Thiolase-like"/>
</dbReference>
<dbReference type="AlphaFoldDB" id="A0A0P0UT74"/>
<dbReference type="SUPFAM" id="SSF53901">
    <property type="entry name" value="Thiolase-like"/>
    <property type="match status" value="1"/>
</dbReference>
<evidence type="ECO:0000259" key="3">
    <source>
        <dbReference type="Pfam" id="PF08541"/>
    </source>
</evidence>
<dbReference type="KEGG" id="ebh:BSEPE_1355"/>
<dbReference type="Gene3D" id="3.40.47.10">
    <property type="match status" value="2"/>
</dbReference>
<evidence type="ECO:0000313" key="4">
    <source>
        <dbReference type="EMBL" id="BAS68338.1"/>
    </source>
</evidence>
<evidence type="ECO:0000313" key="5">
    <source>
        <dbReference type="Proteomes" id="UP000067399"/>
    </source>
</evidence>
<name>A0A0P0UT74_9GAMM</name>
<dbReference type="OrthoDB" id="2514738at2"/>